<dbReference type="AlphaFoldDB" id="A0A6P1ECX3"/>
<evidence type="ECO:0000259" key="3">
    <source>
        <dbReference type="Pfam" id="PF00857"/>
    </source>
</evidence>
<dbReference type="GO" id="GO:0016787">
    <property type="term" value="F:hydrolase activity"/>
    <property type="evidence" value="ECO:0007669"/>
    <property type="project" value="UniProtKB-KW"/>
</dbReference>
<keyword evidence="2" id="KW-0378">Hydrolase</keyword>
<dbReference type="InterPro" id="IPR036380">
    <property type="entry name" value="Isochorismatase-like_sf"/>
</dbReference>
<feature type="domain" description="Isochorismatase-like" evidence="3">
    <location>
        <begin position="5"/>
        <end position="140"/>
    </location>
</feature>
<evidence type="ECO:0000256" key="1">
    <source>
        <dbReference type="ARBA" id="ARBA00006336"/>
    </source>
</evidence>
<dbReference type="Pfam" id="PF00857">
    <property type="entry name" value="Isochorismatase"/>
    <property type="match status" value="1"/>
</dbReference>
<evidence type="ECO:0000313" key="5">
    <source>
        <dbReference type="Proteomes" id="UP000465035"/>
    </source>
</evidence>
<accession>A0A6P1ECX3</accession>
<comment type="similarity">
    <text evidence="1">Belongs to the isochorismatase family.</text>
</comment>
<organism evidence="4 5">
    <name type="scientific">Lentilactobacillus hilgardii</name>
    <name type="common">Lactobacillus hilgardii</name>
    <dbReference type="NCBI Taxonomy" id="1588"/>
    <lineage>
        <taxon>Bacteria</taxon>
        <taxon>Bacillati</taxon>
        <taxon>Bacillota</taxon>
        <taxon>Bacilli</taxon>
        <taxon>Lactobacillales</taxon>
        <taxon>Lactobacillaceae</taxon>
        <taxon>Lentilactobacillus</taxon>
    </lineage>
</organism>
<dbReference type="InterPro" id="IPR050272">
    <property type="entry name" value="Isochorismatase-like_hydrls"/>
</dbReference>
<name>A0A6P1ECX3_LENHI</name>
<dbReference type="InterPro" id="IPR000868">
    <property type="entry name" value="Isochorismatase-like_dom"/>
</dbReference>
<reference evidence="4 5" key="1">
    <citation type="submission" date="2019-12" db="EMBL/GenBank/DDBJ databases">
        <title>Lactobacillus hilgardii FLUB.</title>
        <authorList>
            <person name="Gustaw K."/>
        </authorList>
    </citation>
    <scope>NUCLEOTIDE SEQUENCE [LARGE SCALE GENOMIC DNA]</scope>
    <source>
        <strain evidence="4 5">FLUB</strain>
    </source>
</reference>
<dbReference type="SMR" id="A0A6P1ECX3"/>
<dbReference type="Proteomes" id="UP000465035">
    <property type="component" value="Chromosome"/>
</dbReference>
<dbReference type="PANTHER" id="PTHR43540:SF14">
    <property type="entry name" value="ISOCHORISMATASE"/>
    <property type="match status" value="1"/>
</dbReference>
<sequence length="161" mass="18438">MVKDVLLVIDVQNGLQEAVGFNELIDRINQRIDAYLHTQRPVIFIQNVDSELPYGSDDWQLVKALHHQSSDRVMLKYHSDSFFETGLADLLHHRKLSSVEVCGLQTEYCIDTVIRVGHDLGFKMAITHHLHTTFDGSLSAEQISRHHESIWNGSFAEVTNW</sequence>
<gene>
    <name evidence="4" type="ORF">GQR93_13440</name>
</gene>
<protein>
    <submittedName>
        <fullName evidence="4">Isochorismatase family protein</fullName>
    </submittedName>
</protein>
<dbReference type="PANTHER" id="PTHR43540">
    <property type="entry name" value="PEROXYUREIDOACRYLATE/UREIDOACRYLATE AMIDOHYDROLASE-RELATED"/>
    <property type="match status" value="1"/>
</dbReference>
<proteinExistence type="inferred from homology"/>
<dbReference type="SUPFAM" id="SSF52499">
    <property type="entry name" value="Isochorismatase-like hydrolases"/>
    <property type="match status" value="1"/>
</dbReference>
<evidence type="ECO:0000256" key="2">
    <source>
        <dbReference type="ARBA" id="ARBA00022801"/>
    </source>
</evidence>
<dbReference type="Gene3D" id="3.40.50.850">
    <property type="entry name" value="Isochorismatase-like"/>
    <property type="match status" value="1"/>
</dbReference>
<evidence type="ECO:0000313" key="4">
    <source>
        <dbReference type="EMBL" id="QHB53121.1"/>
    </source>
</evidence>
<dbReference type="GeneID" id="69059380"/>
<dbReference type="EMBL" id="CP047121">
    <property type="protein sequence ID" value="QHB53121.1"/>
    <property type="molecule type" value="Genomic_DNA"/>
</dbReference>
<dbReference type="RefSeq" id="WP_003550540.1">
    <property type="nucleotide sequence ID" value="NZ_CABKOL010000106.1"/>
</dbReference>